<comment type="subcellular location">
    <subcellularLocation>
        <location evidence="1">Cell membrane</location>
        <topology evidence="1">Multi-pass membrane protein</topology>
    </subcellularLocation>
</comment>
<name>A0A7D4Q5P4_9MICO</name>
<evidence type="ECO:0000256" key="3">
    <source>
        <dbReference type="ARBA" id="ARBA00022448"/>
    </source>
</evidence>
<feature type="transmembrane region" description="Helical" evidence="8">
    <location>
        <begin position="92"/>
        <end position="110"/>
    </location>
</feature>
<dbReference type="PANTHER" id="PTHR23501">
    <property type="entry name" value="MAJOR FACILITATOR SUPERFAMILY"/>
    <property type="match status" value="1"/>
</dbReference>
<feature type="transmembrane region" description="Helical" evidence="8">
    <location>
        <begin position="352"/>
        <end position="372"/>
    </location>
</feature>
<dbReference type="GO" id="GO:0022857">
    <property type="term" value="F:transmembrane transporter activity"/>
    <property type="evidence" value="ECO:0007669"/>
    <property type="project" value="InterPro"/>
</dbReference>
<gene>
    <name evidence="10" type="ORF">HRU87_06740</name>
</gene>
<evidence type="ECO:0000256" key="6">
    <source>
        <dbReference type="ARBA" id="ARBA00022989"/>
    </source>
</evidence>
<dbReference type="PANTHER" id="PTHR23501:SF197">
    <property type="entry name" value="COMD"/>
    <property type="match status" value="1"/>
</dbReference>
<evidence type="ECO:0000256" key="1">
    <source>
        <dbReference type="ARBA" id="ARBA00004651"/>
    </source>
</evidence>
<feature type="transmembrane region" description="Helical" evidence="8">
    <location>
        <begin position="187"/>
        <end position="207"/>
    </location>
</feature>
<reference evidence="10 11" key="1">
    <citation type="submission" date="2020-05" db="EMBL/GenBank/DDBJ databases">
        <title>Aquirufa sp. strain 15G-AUS-rot a new Aquirufa species.</title>
        <authorList>
            <person name="Pitt A."/>
            <person name="Hahn M.W."/>
        </authorList>
    </citation>
    <scope>NUCLEOTIDE SEQUENCE [LARGE SCALE GENOMIC DNA]</scope>
    <source>
        <strain evidence="10 11">15G-AUS-rot</strain>
    </source>
</reference>
<keyword evidence="4" id="KW-1003">Cell membrane</keyword>
<feature type="transmembrane region" description="Helical" evidence="8">
    <location>
        <begin position="61"/>
        <end position="80"/>
    </location>
</feature>
<evidence type="ECO:0000256" key="8">
    <source>
        <dbReference type="SAM" id="Phobius"/>
    </source>
</evidence>
<evidence type="ECO:0000256" key="2">
    <source>
        <dbReference type="ARBA" id="ARBA00007520"/>
    </source>
</evidence>
<dbReference type="Gene3D" id="1.20.1250.20">
    <property type="entry name" value="MFS general substrate transporter like domains"/>
    <property type="match status" value="1"/>
</dbReference>
<feature type="transmembrane region" description="Helical" evidence="8">
    <location>
        <begin position="291"/>
        <end position="315"/>
    </location>
</feature>
<feature type="transmembrane region" description="Helical" evidence="8">
    <location>
        <begin position="425"/>
        <end position="443"/>
    </location>
</feature>
<sequence length="560" mass="59457">MASNTRREAAKQAAQSGQMSPREIWLVLVGLMSGMFLAALDQSVVGAAMRTIADDLDGLSVQAWATTAYLITSTVSTPIYGKLGDLFGRRPLFLAAIAIFIIGSVTTGFANDMYQLAAYRAIQGLGAGGLFSLALTIVADIVPPRERARYQGMFLAVFGSSSLLGPVVGGTFAGIDQILWIDGWRWVFLINLPIGIASLIMVTTFLHVPHTPKQQKIDWWGAVTIVVGVVPILLVAEQGREWGWGSPLSVAMYVTGVVGIVSFILVEKRMGESALIPLSIFKNQTFARTQVLGVIIGAGMFGGMIVLPLIIQIIYGITPTMTGLMMLPMVLGMMTATITAGRITSKTGKYRIFFNTGTATLFTGYTFMVLVLAADTPLWLLAIGMVLIGLGLGQLMQTTMVASQNAVEAKDIGVATSSATFFRQMGGTFGVAIFMSILFSQVVDKITQAFQDTEVQAGLAEALANGNVTSDPANAGILEVLNSGPSGANGITSDSSFLIGADERLTLPFRIGFVESSLTVFMLAASFIAVAFVISWFIKEIPLRQKSASQEAAEAAAAGH</sequence>
<dbReference type="Proteomes" id="UP000501003">
    <property type="component" value="Chromosome"/>
</dbReference>
<proteinExistence type="inferred from homology"/>
<dbReference type="PROSITE" id="PS50850">
    <property type="entry name" value="MFS"/>
    <property type="match status" value="1"/>
</dbReference>
<dbReference type="EMBL" id="CP054056">
    <property type="protein sequence ID" value="QKJ25843.1"/>
    <property type="molecule type" value="Genomic_DNA"/>
</dbReference>
<feature type="transmembrane region" description="Helical" evidence="8">
    <location>
        <begin position="24"/>
        <end position="49"/>
    </location>
</feature>
<dbReference type="InterPro" id="IPR036259">
    <property type="entry name" value="MFS_trans_sf"/>
</dbReference>
<evidence type="ECO:0000256" key="4">
    <source>
        <dbReference type="ARBA" id="ARBA00022475"/>
    </source>
</evidence>
<accession>A0A7D4Q5P4</accession>
<feature type="transmembrane region" description="Helical" evidence="8">
    <location>
        <begin position="219"/>
        <end position="236"/>
    </location>
</feature>
<feature type="transmembrane region" description="Helical" evidence="8">
    <location>
        <begin position="248"/>
        <end position="266"/>
    </location>
</feature>
<dbReference type="FunFam" id="1.20.1720.10:FF:000004">
    <property type="entry name" value="EmrB/QacA family drug resistance transporter"/>
    <property type="match status" value="1"/>
</dbReference>
<evidence type="ECO:0000256" key="5">
    <source>
        <dbReference type="ARBA" id="ARBA00022692"/>
    </source>
</evidence>
<feature type="transmembrane region" description="Helical" evidence="8">
    <location>
        <begin position="378"/>
        <end position="396"/>
    </location>
</feature>
<feature type="domain" description="Major facilitator superfamily (MFS) profile" evidence="9">
    <location>
        <begin position="27"/>
        <end position="543"/>
    </location>
</feature>
<dbReference type="Pfam" id="PF07690">
    <property type="entry name" value="MFS_1"/>
    <property type="match status" value="1"/>
</dbReference>
<feature type="transmembrane region" description="Helical" evidence="8">
    <location>
        <begin position="518"/>
        <end position="538"/>
    </location>
</feature>
<feature type="transmembrane region" description="Helical" evidence="8">
    <location>
        <begin position="321"/>
        <end position="340"/>
    </location>
</feature>
<evidence type="ECO:0000259" key="9">
    <source>
        <dbReference type="PROSITE" id="PS50850"/>
    </source>
</evidence>
<dbReference type="CDD" id="cd17502">
    <property type="entry name" value="MFS_Azr1_MDR_like"/>
    <property type="match status" value="1"/>
</dbReference>
<dbReference type="SUPFAM" id="SSF103473">
    <property type="entry name" value="MFS general substrate transporter"/>
    <property type="match status" value="1"/>
</dbReference>
<keyword evidence="6 8" id="KW-1133">Transmembrane helix</keyword>
<comment type="similarity">
    <text evidence="2">Belongs to the major facilitator superfamily. TCR/Tet family.</text>
</comment>
<feature type="transmembrane region" description="Helical" evidence="8">
    <location>
        <begin position="122"/>
        <end position="142"/>
    </location>
</feature>
<dbReference type="KEGG" id="aqg:HRU87_06740"/>
<keyword evidence="11" id="KW-1185">Reference proteome</keyword>
<dbReference type="InterPro" id="IPR011701">
    <property type="entry name" value="MFS"/>
</dbReference>
<dbReference type="Gene3D" id="1.20.1720.10">
    <property type="entry name" value="Multidrug resistance protein D"/>
    <property type="match status" value="1"/>
</dbReference>
<evidence type="ECO:0000256" key="7">
    <source>
        <dbReference type="ARBA" id="ARBA00023136"/>
    </source>
</evidence>
<dbReference type="GO" id="GO:0005886">
    <property type="term" value="C:plasma membrane"/>
    <property type="evidence" value="ECO:0007669"/>
    <property type="project" value="UniProtKB-SubCell"/>
</dbReference>
<keyword evidence="7 8" id="KW-0472">Membrane</keyword>
<organism evidence="10 11">
    <name type="scientific">Aquiluna borgnonia</name>
    <dbReference type="NCBI Taxonomy" id="2499157"/>
    <lineage>
        <taxon>Bacteria</taxon>
        <taxon>Bacillati</taxon>
        <taxon>Actinomycetota</taxon>
        <taxon>Actinomycetes</taxon>
        <taxon>Micrococcales</taxon>
        <taxon>Microbacteriaceae</taxon>
        <taxon>Luna cluster</taxon>
        <taxon>Luna-1 subcluster</taxon>
        <taxon>Aquiluna</taxon>
    </lineage>
</organism>
<dbReference type="AlphaFoldDB" id="A0A7D4Q5P4"/>
<dbReference type="InterPro" id="IPR020846">
    <property type="entry name" value="MFS_dom"/>
</dbReference>
<protein>
    <submittedName>
        <fullName evidence="10">MFS transporter</fullName>
    </submittedName>
</protein>
<keyword evidence="5 8" id="KW-0812">Transmembrane</keyword>
<feature type="transmembrane region" description="Helical" evidence="8">
    <location>
        <begin position="154"/>
        <end position="175"/>
    </location>
</feature>
<evidence type="ECO:0000313" key="11">
    <source>
        <dbReference type="Proteomes" id="UP000501003"/>
    </source>
</evidence>
<evidence type="ECO:0000313" key="10">
    <source>
        <dbReference type="EMBL" id="QKJ25843.1"/>
    </source>
</evidence>
<keyword evidence="3" id="KW-0813">Transport</keyword>